<dbReference type="Pfam" id="PF10111">
    <property type="entry name" value="Glyco_tranf_2_2"/>
    <property type="match status" value="1"/>
</dbReference>
<dbReference type="CDD" id="cd00761">
    <property type="entry name" value="Glyco_tranf_GTA_type"/>
    <property type="match status" value="1"/>
</dbReference>
<evidence type="ECO:0000259" key="1">
    <source>
        <dbReference type="Pfam" id="PF10111"/>
    </source>
</evidence>
<dbReference type="OrthoDB" id="9812327at2"/>
<keyword evidence="3" id="KW-1185">Reference proteome</keyword>
<dbReference type="Gene3D" id="3.90.550.10">
    <property type="entry name" value="Spore Coat Polysaccharide Biosynthesis Protein SpsA, Chain A"/>
    <property type="match status" value="1"/>
</dbReference>
<name>U7QLX1_9CYAN</name>
<accession>U7QLX1</accession>
<reference evidence="2 3" key="1">
    <citation type="journal article" date="2013" name="Front. Microbiol.">
        <title>Comparative genomic analyses of the cyanobacterium, Lyngbya aestuarii BL J, a powerful hydrogen producer.</title>
        <authorList>
            <person name="Kothari A."/>
            <person name="Vaughn M."/>
            <person name="Garcia-Pichel F."/>
        </authorList>
    </citation>
    <scope>NUCLEOTIDE SEQUENCE [LARGE SCALE GENOMIC DNA]</scope>
    <source>
        <strain evidence="2 3">BL J</strain>
    </source>
</reference>
<gene>
    <name evidence="2" type="ORF">M595_1079</name>
</gene>
<dbReference type="PANTHER" id="PTHR43685">
    <property type="entry name" value="GLYCOSYLTRANSFERASE"/>
    <property type="match status" value="1"/>
</dbReference>
<dbReference type="InterPro" id="IPR029044">
    <property type="entry name" value="Nucleotide-diphossugar_trans"/>
</dbReference>
<sequence length="321" mass="36235">MPKISIILPVYNGATTIQATIDSVLQQTFSDFELIVVDDDSTDNTLEIMSQYTDSRIQVLSCPHRGAAASRNRGLQQASGEYIAFLDADDLWAPDKLEAQLNALQTNPKTAVAYSWTDYIDESGNWLKAGRHTRVNGEAYAQMLHFNFLENGSNPLICRSALDDVGDFDESLTGGQDWDLYLRLAARYLFVNVPAVQIFYRIRSNSISSHTTRQEQQVVKVLNRAFSQAPASLQPLKRKSLALVYKYLVCRTLDLLPNRSNGWKALRLIMIYIGYEPQRVKQSKLIFILLLKSIGLILTPQFPQLLQQLKRLIHSEVHASG</sequence>
<dbReference type="RefSeq" id="WP_023064787.1">
    <property type="nucleotide sequence ID" value="NZ_AUZM01000006.1"/>
</dbReference>
<evidence type="ECO:0000313" key="3">
    <source>
        <dbReference type="Proteomes" id="UP000017127"/>
    </source>
</evidence>
<evidence type="ECO:0000313" key="2">
    <source>
        <dbReference type="EMBL" id="ERT08954.1"/>
    </source>
</evidence>
<dbReference type="SUPFAM" id="SSF53448">
    <property type="entry name" value="Nucleotide-diphospho-sugar transferases"/>
    <property type="match status" value="1"/>
</dbReference>
<dbReference type="EMBL" id="AUZM01000006">
    <property type="protein sequence ID" value="ERT08954.1"/>
    <property type="molecule type" value="Genomic_DNA"/>
</dbReference>
<protein>
    <submittedName>
        <fullName evidence="2">Glycosyl transferase 2 family protein</fullName>
    </submittedName>
</protein>
<dbReference type="PANTHER" id="PTHR43685:SF2">
    <property type="entry name" value="GLYCOSYLTRANSFERASE 2-LIKE DOMAIN-CONTAINING PROTEIN"/>
    <property type="match status" value="1"/>
</dbReference>
<proteinExistence type="predicted"/>
<keyword evidence="2" id="KW-0808">Transferase</keyword>
<dbReference type="GO" id="GO:0016740">
    <property type="term" value="F:transferase activity"/>
    <property type="evidence" value="ECO:0007669"/>
    <property type="project" value="UniProtKB-KW"/>
</dbReference>
<dbReference type="PATRIC" id="fig|1348334.3.peg.1055"/>
<dbReference type="AlphaFoldDB" id="U7QLX1"/>
<comment type="caution">
    <text evidence="2">The sequence shown here is derived from an EMBL/GenBank/DDBJ whole genome shotgun (WGS) entry which is preliminary data.</text>
</comment>
<dbReference type="Proteomes" id="UP000017127">
    <property type="component" value="Unassembled WGS sequence"/>
</dbReference>
<dbReference type="InterPro" id="IPR050834">
    <property type="entry name" value="Glycosyltransf_2"/>
</dbReference>
<feature type="domain" description="Glycosyltransferase 2-like prokaryotic type" evidence="1">
    <location>
        <begin position="5"/>
        <end position="247"/>
    </location>
</feature>
<organism evidence="2 3">
    <name type="scientific">Lyngbya aestuarii BL J</name>
    <dbReference type="NCBI Taxonomy" id="1348334"/>
    <lineage>
        <taxon>Bacteria</taxon>
        <taxon>Bacillati</taxon>
        <taxon>Cyanobacteriota</taxon>
        <taxon>Cyanophyceae</taxon>
        <taxon>Oscillatoriophycideae</taxon>
        <taxon>Oscillatoriales</taxon>
        <taxon>Microcoleaceae</taxon>
        <taxon>Lyngbya</taxon>
    </lineage>
</organism>
<dbReference type="InterPro" id="IPR019290">
    <property type="entry name" value="GlycosylTrfase-like_prok"/>
</dbReference>